<keyword evidence="3" id="KW-1185">Reference proteome</keyword>
<feature type="domain" description="Transposable element P transposase-like RNase H" evidence="1">
    <location>
        <begin position="2"/>
        <end position="123"/>
    </location>
</feature>
<dbReference type="EMBL" id="CARXXK010000002">
    <property type="protein sequence ID" value="CAI6357794.1"/>
    <property type="molecule type" value="Genomic_DNA"/>
</dbReference>
<evidence type="ECO:0000313" key="3">
    <source>
        <dbReference type="Proteomes" id="UP001160148"/>
    </source>
</evidence>
<name>A0AAV0WP29_9HEMI</name>
<protein>
    <recommendedName>
        <fullName evidence="1">Transposable element P transposase-like RNase H domain-containing protein</fullName>
    </recommendedName>
</protein>
<proteinExistence type="predicted"/>
<dbReference type="Pfam" id="PF21787">
    <property type="entry name" value="TNP-like_RNaseH_N"/>
    <property type="match status" value="1"/>
</dbReference>
<dbReference type="AlphaFoldDB" id="A0AAV0WP29"/>
<evidence type="ECO:0000259" key="1">
    <source>
        <dbReference type="Pfam" id="PF21787"/>
    </source>
</evidence>
<dbReference type="InterPro" id="IPR048365">
    <property type="entry name" value="TNP-like_RNaseH_N"/>
</dbReference>
<sequence length="135" mass="15628">MFKKKFEHKNYKEKACSVGFDEMYIKDFLEYSKQYDFIEGFQDLGTYGRMNKCASCVLVFLASGIYSKWKFPVAYYLSNSGVKKEILKDLIVDILNKLFDIGLCPKLIVCDQGTSNQSALKLLNVNETNPFFYCE</sequence>
<evidence type="ECO:0000313" key="2">
    <source>
        <dbReference type="EMBL" id="CAI6357794.1"/>
    </source>
</evidence>
<comment type="caution">
    <text evidence="2">The sequence shown here is derived from an EMBL/GenBank/DDBJ whole genome shotgun (WGS) entry which is preliminary data.</text>
</comment>
<organism evidence="2 3">
    <name type="scientific">Macrosiphum euphorbiae</name>
    <name type="common">potato aphid</name>
    <dbReference type="NCBI Taxonomy" id="13131"/>
    <lineage>
        <taxon>Eukaryota</taxon>
        <taxon>Metazoa</taxon>
        <taxon>Ecdysozoa</taxon>
        <taxon>Arthropoda</taxon>
        <taxon>Hexapoda</taxon>
        <taxon>Insecta</taxon>
        <taxon>Pterygota</taxon>
        <taxon>Neoptera</taxon>
        <taxon>Paraneoptera</taxon>
        <taxon>Hemiptera</taxon>
        <taxon>Sternorrhyncha</taxon>
        <taxon>Aphidomorpha</taxon>
        <taxon>Aphidoidea</taxon>
        <taxon>Aphididae</taxon>
        <taxon>Macrosiphini</taxon>
        <taxon>Macrosiphum</taxon>
    </lineage>
</organism>
<reference evidence="2 3" key="1">
    <citation type="submission" date="2023-01" db="EMBL/GenBank/DDBJ databases">
        <authorList>
            <person name="Whitehead M."/>
        </authorList>
    </citation>
    <scope>NUCLEOTIDE SEQUENCE [LARGE SCALE GENOMIC DNA]</scope>
</reference>
<gene>
    <name evidence="2" type="ORF">MEUPH1_LOCUS13384</name>
</gene>
<accession>A0AAV0WP29</accession>
<dbReference type="Proteomes" id="UP001160148">
    <property type="component" value="Unassembled WGS sequence"/>
</dbReference>